<dbReference type="AlphaFoldDB" id="A0A0C9ZEG3"/>
<protein>
    <submittedName>
        <fullName evidence="1">Uncharacterized protein</fullName>
    </submittedName>
</protein>
<evidence type="ECO:0000313" key="1">
    <source>
        <dbReference type="EMBL" id="KIK24309.1"/>
    </source>
</evidence>
<dbReference type="HOGENOM" id="CLU_103878_0_0_1"/>
<gene>
    <name evidence="1" type="ORF">PISMIDRAFT_98740</name>
</gene>
<name>A0A0C9ZEG3_9AGAM</name>
<dbReference type="EMBL" id="KN833717">
    <property type="protein sequence ID" value="KIK24309.1"/>
    <property type="molecule type" value="Genomic_DNA"/>
</dbReference>
<evidence type="ECO:0000313" key="2">
    <source>
        <dbReference type="Proteomes" id="UP000054018"/>
    </source>
</evidence>
<sequence>DLPHGWNAHRAQTYRQLACHLECGQFTQLQRSNWVRENTDAITTYYTMLMLGDITPPGKLSSMVKGLKMHMIHHWLLDVTQDIRLSGQYATMLVGPTPSGLIPTNVPSIEAPEDFMVPAYTQHSDAALDAANWRV</sequence>
<reference evidence="2" key="2">
    <citation type="submission" date="2015-01" db="EMBL/GenBank/DDBJ databases">
        <title>Evolutionary Origins and Diversification of the Mycorrhizal Mutualists.</title>
        <authorList>
            <consortium name="DOE Joint Genome Institute"/>
            <consortium name="Mycorrhizal Genomics Consortium"/>
            <person name="Kohler A."/>
            <person name="Kuo A."/>
            <person name="Nagy L.G."/>
            <person name="Floudas D."/>
            <person name="Copeland A."/>
            <person name="Barry K.W."/>
            <person name="Cichocki N."/>
            <person name="Veneault-Fourrey C."/>
            <person name="LaButti K."/>
            <person name="Lindquist E.A."/>
            <person name="Lipzen A."/>
            <person name="Lundell T."/>
            <person name="Morin E."/>
            <person name="Murat C."/>
            <person name="Riley R."/>
            <person name="Ohm R."/>
            <person name="Sun H."/>
            <person name="Tunlid A."/>
            <person name="Henrissat B."/>
            <person name="Grigoriev I.V."/>
            <person name="Hibbett D.S."/>
            <person name="Martin F."/>
        </authorList>
    </citation>
    <scope>NUCLEOTIDE SEQUENCE [LARGE SCALE GENOMIC DNA]</scope>
    <source>
        <strain evidence="2">441</strain>
    </source>
</reference>
<reference evidence="1 2" key="1">
    <citation type="submission" date="2014-04" db="EMBL/GenBank/DDBJ databases">
        <authorList>
            <consortium name="DOE Joint Genome Institute"/>
            <person name="Kuo A."/>
            <person name="Kohler A."/>
            <person name="Costa M.D."/>
            <person name="Nagy L.G."/>
            <person name="Floudas D."/>
            <person name="Copeland A."/>
            <person name="Barry K.W."/>
            <person name="Cichocki N."/>
            <person name="Veneault-Fourrey C."/>
            <person name="LaButti K."/>
            <person name="Lindquist E.A."/>
            <person name="Lipzen A."/>
            <person name="Lundell T."/>
            <person name="Morin E."/>
            <person name="Murat C."/>
            <person name="Sun H."/>
            <person name="Tunlid A."/>
            <person name="Henrissat B."/>
            <person name="Grigoriev I.V."/>
            <person name="Hibbett D.S."/>
            <person name="Martin F."/>
            <person name="Nordberg H.P."/>
            <person name="Cantor M.N."/>
            <person name="Hua S.X."/>
        </authorList>
    </citation>
    <scope>NUCLEOTIDE SEQUENCE [LARGE SCALE GENOMIC DNA]</scope>
    <source>
        <strain evidence="1 2">441</strain>
    </source>
</reference>
<keyword evidence="2" id="KW-1185">Reference proteome</keyword>
<organism evidence="1 2">
    <name type="scientific">Pisolithus microcarpus 441</name>
    <dbReference type="NCBI Taxonomy" id="765257"/>
    <lineage>
        <taxon>Eukaryota</taxon>
        <taxon>Fungi</taxon>
        <taxon>Dikarya</taxon>
        <taxon>Basidiomycota</taxon>
        <taxon>Agaricomycotina</taxon>
        <taxon>Agaricomycetes</taxon>
        <taxon>Agaricomycetidae</taxon>
        <taxon>Boletales</taxon>
        <taxon>Sclerodermatineae</taxon>
        <taxon>Pisolithaceae</taxon>
        <taxon>Pisolithus</taxon>
    </lineage>
</organism>
<dbReference type="OrthoDB" id="3262259at2759"/>
<dbReference type="Proteomes" id="UP000054018">
    <property type="component" value="Unassembled WGS sequence"/>
</dbReference>
<accession>A0A0C9ZEG3</accession>
<proteinExistence type="predicted"/>
<feature type="non-terminal residue" evidence="1">
    <location>
        <position position="1"/>
    </location>
</feature>